<dbReference type="PROSITE" id="PS51082">
    <property type="entry name" value="WH2"/>
    <property type="match status" value="1"/>
</dbReference>
<dbReference type="CDD" id="cd22077">
    <property type="entry name" value="WH2_WAS_WASL-2_3"/>
    <property type="match status" value="1"/>
</dbReference>
<dbReference type="EMBL" id="CAAE01013757">
    <property type="protein sequence ID" value="CAF95342.1"/>
    <property type="molecule type" value="Genomic_DNA"/>
</dbReference>
<proteinExistence type="predicted"/>
<feature type="region of interest" description="Disordered" evidence="1">
    <location>
        <begin position="185"/>
        <end position="218"/>
    </location>
</feature>
<dbReference type="GO" id="GO:0003779">
    <property type="term" value="F:actin binding"/>
    <property type="evidence" value="ECO:0007669"/>
    <property type="project" value="InterPro"/>
</dbReference>
<accession>Q4SVJ0</accession>
<feature type="compositionally biased region" description="Low complexity" evidence="1">
    <location>
        <begin position="494"/>
        <end position="526"/>
    </location>
</feature>
<reference evidence="3" key="2">
    <citation type="submission" date="2004-02" db="EMBL/GenBank/DDBJ databases">
        <authorList>
            <consortium name="Genoscope"/>
            <consortium name="Whitehead Institute Centre for Genome Research"/>
        </authorList>
    </citation>
    <scope>NUCLEOTIDE SEQUENCE</scope>
</reference>
<feature type="compositionally biased region" description="Low complexity" evidence="1">
    <location>
        <begin position="391"/>
        <end position="402"/>
    </location>
</feature>
<feature type="compositionally biased region" description="Pro residues" evidence="1">
    <location>
        <begin position="1"/>
        <end position="18"/>
    </location>
</feature>
<feature type="region of interest" description="Disordered" evidence="1">
    <location>
        <begin position="1"/>
        <end position="37"/>
    </location>
</feature>
<evidence type="ECO:0000256" key="1">
    <source>
        <dbReference type="SAM" id="MobiDB-lite"/>
    </source>
</evidence>
<dbReference type="SMART" id="SM00246">
    <property type="entry name" value="WH2"/>
    <property type="match status" value="1"/>
</dbReference>
<dbReference type="KEGG" id="tng:GSTEN00011950G001"/>
<dbReference type="AlphaFoldDB" id="Q4SVJ0"/>
<feature type="compositionally biased region" description="Basic and acidic residues" evidence="1">
    <location>
        <begin position="590"/>
        <end position="603"/>
    </location>
</feature>
<feature type="compositionally biased region" description="Polar residues" evidence="1">
    <location>
        <begin position="554"/>
        <end position="571"/>
    </location>
</feature>
<evidence type="ECO:0000259" key="2">
    <source>
        <dbReference type="PROSITE" id="PS51082"/>
    </source>
</evidence>
<feature type="compositionally biased region" description="Low complexity" evidence="1">
    <location>
        <begin position="185"/>
        <end position="196"/>
    </location>
</feature>
<feature type="compositionally biased region" description="Basic and acidic residues" evidence="1">
    <location>
        <begin position="425"/>
        <end position="449"/>
    </location>
</feature>
<feature type="domain" description="WH2" evidence="2">
    <location>
        <begin position="36"/>
        <end position="53"/>
    </location>
</feature>
<comment type="caution">
    <text evidence="3">The sequence shown here is derived from an EMBL/GenBank/DDBJ whole genome shotgun (WGS) entry which is preliminary data.</text>
</comment>
<gene>
    <name evidence="3" type="ORF">GSTENG00011950001</name>
</gene>
<feature type="region of interest" description="Disordered" evidence="1">
    <location>
        <begin position="270"/>
        <end position="631"/>
    </location>
</feature>
<name>Q4SVJ0_TETNG</name>
<reference evidence="3" key="1">
    <citation type="journal article" date="2004" name="Nature">
        <title>Genome duplication in the teleost fish Tetraodon nigroviridis reveals the early vertebrate proto-karyotype.</title>
        <authorList>
            <person name="Jaillon O."/>
            <person name="Aury J.-M."/>
            <person name="Brunet F."/>
            <person name="Petit J.-L."/>
            <person name="Stange-Thomann N."/>
            <person name="Mauceli E."/>
            <person name="Bouneau L."/>
            <person name="Fischer C."/>
            <person name="Ozouf-Costaz C."/>
            <person name="Bernot A."/>
            <person name="Nicaud S."/>
            <person name="Jaffe D."/>
            <person name="Fisher S."/>
            <person name="Lutfalla G."/>
            <person name="Dossat C."/>
            <person name="Segurens B."/>
            <person name="Dasilva C."/>
            <person name="Salanoubat M."/>
            <person name="Levy M."/>
            <person name="Boudet N."/>
            <person name="Castellano S."/>
            <person name="Anthouard V."/>
            <person name="Jubin C."/>
            <person name="Castelli V."/>
            <person name="Katinka M."/>
            <person name="Vacherie B."/>
            <person name="Biemont C."/>
            <person name="Skalli Z."/>
            <person name="Cattolico L."/>
            <person name="Poulain J."/>
            <person name="De Berardinis V."/>
            <person name="Cruaud C."/>
            <person name="Duprat S."/>
            <person name="Brottier P."/>
            <person name="Coutanceau J.-P."/>
            <person name="Gouzy J."/>
            <person name="Parra G."/>
            <person name="Lardier G."/>
            <person name="Chapple C."/>
            <person name="McKernan K.J."/>
            <person name="McEwan P."/>
            <person name="Bosak S."/>
            <person name="Kellis M."/>
            <person name="Volff J.-N."/>
            <person name="Guigo R."/>
            <person name="Zody M.C."/>
            <person name="Mesirov J."/>
            <person name="Lindblad-Toh K."/>
            <person name="Birren B."/>
            <person name="Nusbaum C."/>
            <person name="Kahn D."/>
            <person name="Robinson-Rechavi M."/>
            <person name="Laudet V."/>
            <person name="Schachter V."/>
            <person name="Quetier F."/>
            <person name="Saurin W."/>
            <person name="Scarpelli C."/>
            <person name="Wincker P."/>
            <person name="Lander E.S."/>
            <person name="Weissenbach J."/>
            <person name="Roest Crollius H."/>
        </authorList>
    </citation>
    <scope>NUCLEOTIDE SEQUENCE [LARGE SCALE GENOMIC DNA]</scope>
</reference>
<dbReference type="InterPro" id="IPR003124">
    <property type="entry name" value="WH2_dom"/>
</dbReference>
<feature type="compositionally biased region" description="Polar residues" evidence="1">
    <location>
        <begin position="20"/>
        <end position="33"/>
    </location>
</feature>
<evidence type="ECO:0000313" key="3">
    <source>
        <dbReference type="EMBL" id="CAF95342.1"/>
    </source>
</evidence>
<feature type="compositionally biased region" description="Pro residues" evidence="1">
    <location>
        <begin position="403"/>
        <end position="412"/>
    </location>
</feature>
<dbReference type="OrthoDB" id="5877983at2759"/>
<organism evidence="3">
    <name type="scientific">Tetraodon nigroviridis</name>
    <name type="common">Spotted green pufferfish</name>
    <name type="synonym">Chelonodon nigroviridis</name>
    <dbReference type="NCBI Taxonomy" id="99883"/>
    <lineage>
        <taxon>Eukaryota</taxon>
        <taxon>Metazoa</taxon>
        <taxon>Chordata</taxon>
        <taxon>Craniata</taxon>
        <taxon>Vertebrata</taxon>
        <taxon>Euteleostomi</taxon>
        <taxon>Actinopterygii</taxon>
        <taxon>Neopterygii</taxon>
        <taxon>Teleostei</taxon>
        <taxon>Neoteleostei</taxon>
        <taxon>Acanthomorphata</taxon>
        <taxon>Eupercaria</taxon>
        <taxon>Tetraodontiformes</taxon>
        <taxon>Tetradontoidea</taxon>
        <taxon>Tetraodontidae</taxon>
        <taxon>Tetraodon</taxon>
    </lineage>
</organism>
<sequence length="631" mass="66807">MPIPPPPPPPPGPPPPPTFNVANTTPPKLSSSETKGRGALLSDICKGTKLKKVGVVNDRSAPVLEREEGGGGGGFGGGGPMGMGGLFQGGVPKLRPVGGKPCFCAAGDAVVHRLVVPELLLNLHLCPGARWFCWRFGGQIGSATPRVEGSGPSAAHRPLQLTLPIREARSIGPARPPALAARYLPPSQQQRQQQLLHRQRDEAQHLGTTSSSTLQQRWAWQRSSNTKSIFLFLSQQGKAPPSHSQQGSHPSQLCKATFILQQTTNRWLLSSPHTAGGLSNGPSHTDAGGAPELPQRHNSLHKKQPSGNSSQGRSHAPPPPPSPSPSSQQGSRPPPPARDPPGRRAAPQVPTQGSRNGGRDAPPPPPPYRIHSSATSDSHSRGGKPPPPPSSSSISSSSSRTPAGPPPPPPPMRNGHSSVPSPKSNIDDFESKFNFHPVEDLPPPEDYRHFAKVYPSKSNKAMMRGAPPAPPVGRSCRVSSRSKTPRVPPPPVQSPTKPDPQVTTQSLTQTTPLSPAHRPTLLSPRRPAAPPPSPGLQGRLPLSPSKRTGDDNGCNLSPRLSGSPPKQSKLSLASPRKLGVDENSPVSARRRLEPLSPRCRETPCKSPAPHNPDRHPPVMRLFHKGGSWSAV</sequence>
<dbReference type="Pfam" id="PF02205">
    <property type="entry name" value="WH2"/>
    <property type="match status" value="1"/>
</dbReference>
<protein>
    <submittedName>
        <fullName evidence="3">(spotted green pufferfish) hypothetical protein</fullName>
    </submittedName>
</protein>
<feature type="compositionally biased region" description="Polar residues" evidence="1">
    <location>
        <begin position="206"/>
        <end position="218"/>
    </location>
</feature>